<dbReference type="Gene3D" id="3.40.50.1820">
    <property type="entry name" value="alpha/beta hydrolase"/>
    <property type="match status" value="1"/>
</dbReference>
<accession>A0A4V2JA17</accession>
<feature type="chain" id="PRO_5020252823" evidence="2">
    <location>
        <begin position="26"/>
        <end position="374"/>
    </location>
</feature>
<dbReference type="SUPFAM" id="SSF53474">
    <property type="entry name" value="alpha/beta-Hydrolases"/>
    <property type="match status" value="1"/>
</dbReference>
<dbReference type="InterPro" id="IPR029058">
    <property type="entry name" value="AB_hydrolase_fold"/>
</dbReference>
<evidence type="ECO:0000313" key="4">
    <source>
        <dbReference type="EMBL" id="TBN01345.1"/>
    </source>
</evidence>
<dbReference type="InterPro" id="IPR002471">
    <property type="entry name" value="Pept_S9_AS"/>
</dbReference>
<dbReference type="EMBL" id="SIRT01000012">
    <property type="protein sequence ID" value="TBN01345.1"/>
    <property type="molecule type" value="Genomic_DNA"/>
</dbReference>
<evidence type="ECO:0000313" key="5">
    <source>
        <dbReference type="Proteomes" id="UP000291142"/>
    </source>
</evidence>
<keyword evidence="1 4" id="KW-0378">Hydrolase</keyword>
<dbReference type="InterPro" id="IPR053145">
    <property type="entry name" value="AB_hydrolase_Est10"/>
</dbReference>
<feature type="domain" description="Serine aminopeptidase S33" evidence="3">
    <location>
        <begin position="100"/>
        <end position="193"/>
    </location>
</feature>
<dbReference type="PROSITE" id="PS00708">
    <property type="entry name" value="PRO_ENDOPEP_SER"/>
    <property type="match status" value="1"/>
</dbReference>
<evidence type="ECO:0000259" key="3">
    <source>
        <dbReference type="Pfam" id="PF12146"/>
    </source>
</evidence>
<reference evidence="4 5" key="1">
    <citation type="submission" date="2019-02" db="EMBL/GenBank/DDBJ databases">
        <title>Hyunsoonleella sp., isolated from marine sediment.</title>
        <authorList>
            <person name="Liu B.-T."/>
        </authorList>
    </citation>
    <scope>NUCLEOTIDE SEQUENCE [LARGE SCALE GENOMIC DNA]</scope>
    <source>
        <strain evidence="4 5">T58</strain>
    </source>
</reference>
<dbReference type="AlphaFoldDB" id="A0A4V2JA17"/>
<gene>
    <name evidence="4" type="ORF">EYD45_13130</name>
</gene>
<dbReference type="InterPro" id="IPR022742">
    <property type="entry name" value="Hydrolase_4"/>
</dbReference>
<keyword evidence="5" id="KW-1185">Reference proteome</keyword>
<dbReference type="RefSeq" id="WP_130965021.1">
    <property type="nucleotide sequence ID" value="NZ_SIRT01000012.1"/>
</dbReference>
<dbReference type="GO" id="GO:0052689">
    <property type="term" value="F:carboxylic ester hydrolase activity"/>
    <property type="evidence" value="ECO:0007669"/>
    <property type="project" value="TreeGrafter"/>
</dbReference>
<feature type="signal peptide" evidence="2">
    <location>
        <begin position="1"/>
        <end position="25"/>
    </location>
</feature>
<dbReference type="Pfam" id="PF12146">
    <property type="entry name" value="Hydrolase_4"/>
    <property type="match status" value="1"/>
</dbReference>
<name>A0A4V2JA17_9FLAO</name>
<evidence type="ECO:0000256" key="2">
    <source>
        <dbReference type="SAM" id="SignalP"/>
    </source>
</evidence>
<organism evidence="4 5">
    <name type="scientific">Hyunsoonleella flava</name>
    <dbReference type="NCBI Taxonomy" id="2527939"/>
    <lineage>
        <taxon>Bacteria</taxon>
        <taxon>Pseudomonadati</taxon>
        <taxon>Bacteroidota</taxon>
        <taxon>Flavobacteriia</taxon>
        <taxon>Flavobacteriales</taxon>
        <taxon>Flavobacteriaceae</taxon>
    </lineage>
</organism>
<dbReference type="PANTHER" id="PTHR43265">
    <property type="entry name" value="ESTERASE ESTD"/>
    <property type="match status" value="1"/>
</dbReference>
<evidence type="ECO:0000256" key="1">
    <source>
        <dbReference type="ARBA" id="ARBA00022801"/>
    </source>
</evidence>
<sequence>MNNSILSKKQLFQLLIVLFLNTHFAFSQNERPQEPQLPLDYPSENVTFTNPKADNIKLSGTLTLPKDVKKPPVAVLISGSGPQNRDAFLKPFNHKPFLVLSDYLTKQGIAVLRYDDRGIAASEGDFKSATSFDFASDVAAAIAFLKKRQDIDISKIGLIGHSEGGLIAPIVASKNKDVAFAILLAGTGVDGGKILQTQSRKMLELRGTPPMMLDENEKLTTIIYGAIKNHKNIDTLKTVIRNGLNDFKAKNPMSVVAPSITPTLIEQQFKILDSKWLLEFIRIEPKDYLEKVSCPILVLNGSKDVQVLPEVNLPAIEKALATSGNKDVTIKELKGLNHLFQTADTGNIDEYKTIEETFSTDALELIVDWINERF</sequence>
<proteinExistence type="predicted"/>
<comment type="caution">
    <text evidence="4">The sequence shown here is derived from an EMBL/GenBank/DDBJ whole genome shotgun (WGS) entry which is preliminary data.</text>
</comment>
<dbReference type="Proteomes" id="UP000291142">
    <property type="component" value="Unassembled WGS sequence"/>
</dbReference>
<dbReference type="OrthoDB" id="9809549at2"/>
<keyword evidence="2" id="KW-0732">Signal</keyword>
<dbReference type="PANTHER" id="PTHR43265:SF1">
    <property type="entry name" value="ESTERASE ESTD"/>
    <property type="match status" value="1"/>
</dbReference>
<protein>
    <submittedName>
        <fullName evidence="4">Alpha/beta fold hydrolase</fullName>
    </submittedName>
</protein>
<dbReference type="GO" id="GO:0004252">
    <property type="term" value="F:serine-type endopeptidase activity"/>
    <property type="evidence" value="ECO:0007669"/>
    <property type="project" value="InterPro"/>
</dbReference>
<dbReference type="GO" id="GO:0006508">
    <property type="term" value="P:proteolysis"/>
    <property type="evidence" value="ECO:0007669"/>
    <property type="project" value="InterPro"/>
</dbReference>